<dbReference type="InterPro" id="IPR014721">
    <property type="entry name" value="Ribsml_uS5_D2-typ_fold_subgr"/>
</dbReference>
<dbReference type="NCBIfam" id="TIGR00763">
    <property type="entry name" value="lon"/>
    <property type="match status" value="1"/>
</dbReference>
<dbReference type="InterPro" id="IPR046336">
    <property type="entry name" value="Lon_prtase_N_sf"/>
</dbReference>
<evidence type="ECO:0000256" key="9">
    <source>
        <dbReference type="HAMAP-Rule" id="MF_01973"/>
    </source>
</evidence>
<dbReference type="InterPro" id="IPR027417">
    <property type="entry name" value="P-loop_NTPase"/>
</dbReference>
<evidence type="ECO:0000256" key="4">
    <source>
        <dbReference type="ARBA" id="ARBA00022741"/>
    </source>
</evidence>
<name>A0ABQ4Q3R3_9BURK</name>
<keyword evidence="6 9" id="KW-0720">Serine protease</keyword>
<dbReference type="SMART" id="SM00382">
    <property type="entry name" value="AAA"/>
    <property type="match status" value="1"/>
</dbReference>
<organism evidence="15 16">
    <name type="scientific">Noviherbaspirillum aridicola</name>
    <dbReference type="NCBI Taxonomy" id="2849687"/>
    <lineage>
        <taxon>Bacteria</taxon>
        <taxon>Pseudomonadati</taxon>
        <taxon>Pseudomonadota</taxon>
        <taxon>Betaproteobacteria</taxon>
        <taxon>Burkholderiales</taxon>
        <taxon>Oxalobacteraceae</taxon>
        <taxon>Noviherbaspirillum</taxon>
    </lineage>
</organism>
<dbReference type="PROSITE" id="PS01046">
    <property type="entry name" value="LON_SER"/>
    <property type="match status" value="1"/>
</dbReference>
<dbReference type="Gene3D" id="1.20.58.1480">
    <property type="match status" value="1"/>
</dbReference>
<evidence type="ECO:0000256" key="5">
    <source>
        <dbReference type="ARBA" id="ARBA00022801"/>
    </source>
</evidence>
<comment type="subcellular location">
    <subcellularLocation>
        <location evidence="1 9 10">Cytoplasm</location>
    </subcellularLocation>
</comment>
<dbReference type="PIRSF" id="PIRSF001174">
    <property type="entry name" value="Lon_proteas"/>
    <property type="match status" value="1"/>
</dbReference>
<gene>
    <name evidence="15" type="primary">bsgA</name>
    <name evidence="9" type="synonym">lon</name>
    <name evidence="15" type="ORF">NCCP691_18550</name>
</gene>
<keyword evidence="5 9" id="KW-0378">Hydrolase</keyword>
<dbReference type="InterPro" id="IPR027543">
    <property type="entry name" value="Lon_bac"/>
</dbReference>
<sequence>MNKAEQAAMLESVLGAHAPSGTEEQHEAGAALPPLPADAMVIIPLRAMVLFPGMVLPISVGRDSSIAAARQAVRHGAEVGLLLQHDAAVDLPQPDQLHSVGTAASILRYVQSEDGNHYMVCQGQQRFRVLEFLAGYPFHVARVHRLEDEEEQRAGIEARMLQLKQRTAEIIELLPQAPLELVSATEGVSSAAALADFVAGLIDFPLQQKQELLEADELQLRLDKVLGYLNDRIEVLRLSQQINAQTKERIDDRQREFLLREQLRTIREELGEMDADSEDGEIARLAEALDRAALPAEADVHARKELQRLARMPESSPEYSMLIAWLEWLCELPWAQAPRETIDIAVARRILDEEHFGLHKVKRRILEYLAVRKLNPQGKSPILCFAGPPGVGKTSLGASIARATGRRFARVSLGGVHDEAEVRGHRRTYVGALPGNILQALRRAGSRHCVLMLDEIDKLGAGVQGDPASALLEVLDPEQNNSFRDNYLGMSFDLSDVMFICTANMLETIPGPLQDRMEVLQLPGYTEEEKLQIARRYLVERQREASGLQPGQCTLADDALHAIIRDYTREAGVRNLEREVGNVFRHAAMRVAEGEGGALRVDAGKLPAILGPRKFESELAMRTSLPGVATGLAWTPAGGDILFIEASRMPGSGKLILTGQLGDVMKESAQAALTLVKAHCAELHIDASLFDRHDVHVHVPAGAMPKDGPSAGVAIYVALASLVRGRPVRSDCAMSGEISLRGLVLPVGGIKEKVLAALQAGIRLLLLPARNRKDIDEIPAQALRELEFVWLDTVDDAMSAAIGNLVIGGEA</sequence>
<comment type="similarity">
    <text evidence="9 10 11 12">Belongs to the peptidase S16 family.</text>
</comment>
<keyword evidence="4 9" id="KW-0547">Nucleotide-binding</keyword>
<dbReference type="Pfam" id="PF02190">
    <property type="entry name" value="LON_substr_bdg"/>
    <property type="match status" value="1"/>
</dbReference>
<feature type="binding site" evidence="9">
    <location>
        <begin position="387"/>
        <end position="394"/>
    </location>
    <ligand>
        <name>ATP</name>
        <dbReference type="ChEBI" id="CHEBI:30616"/>
    </ligand>
</feature>
<dbReference type="GO" id="GO:0006508">
    <property type="term" value="P:proteolysis"/>
    <property type="evidence" value="ECO:0007669"/>
    <property type="project" value="UniProtKB-KW"/>
</dbReference>
<dbReference type="InterPro" id="IPR003959">
    <property type="entry name" value="ATPase_AAA_core"/>
</dbReference>
<dbReference type="InterPro" id="IPR008269">
    <property type="entry name" value="Lon_proteolytic"/>
</dbReference>
<proteinExistence type="evidence at transcript level"/>
<keyword evidence="8 9" id="KW-0346">Stress response</keyword>
<dbReference type="CDD" id="cd19500">
    <property type="entry name" value="RecA-like_Lon"/>
    <property type="match status" value="1"/>
</dbReference>
<evidence type="ECO:0000256" key="7">
    <source>
        <dbReference type="ARBA" id="ARBA00022840"/>
    </source>
</evidence>
<accession>A0ABQ4Q3R3</accession>
<keyword evidence="3 9" id="KW-0645">Protease</keyword>
<evidence type="ECO:0000259" key="13">
    <source>
        <dbReference type="PROSITE" id="PS51786"/>
    </source>
</evidence>
<keyword evidence="16" id="KW-1185">Reference proteome</keyword>
<dbReference type="PANTHER" id="PTHR10046">
    <property type="entry name" value="ATP DEPENDENT LON PROTEASE FAMILY MEMBER"/>
    <property type="match status" value="1"/>
</dbReference>
<dbReference type="RefSeq" id="WP_373870339.1">
    <property type="nucleotide sequence ID" value="NZ_BPMK01000007.1"/>
</dbReference>
<comment type="function">
    <text evidence="9">ATP-dependent serine protease that mediates the selective degradation of mutant and abnormal proteins as well as certain short-lived regulatory proteins. Required for cellular homeostasis and for survival from DNA damage and developmental changes induced by stress. Degrades polypeptides processively to yield small peptide fragments that are 5 to 10 amino acids long. Binds to DNA in a double-stranded, site-specific manner.</text>
</comment>
<dbReference type="EMBL" id="BPMK01000007">
    <property type="protein sequence ID" value="GIZ51841.1"/>
    <property type="molecule type" value="Genomic_DNA"/>
</dbReference>
<keyword evidence="2 9" id="KW-0963">Cytoplasm</keyword>
<evidence type="ECO:0000256" key="6">
    <source>
        <dbReference type="ARBA" id="ARBA00022825"/>
    </source>
</evidence>
<dbReference type="PROSITE" id="PS51787">
    <property type="entry name" value="LON_N"/>
    <property type="match status" value="1"/>
</dbReference>
<dbReference type="GO" id="GO:0008233">
    <property type="term" value="F:peptidase activity"/>
    <property type="evidence" value="ECO:0007669"/>
    <property type="project" value="UniProtKB-KW"/>
</dbReference>
<dbReference type="PRINTS" id="PR00830">
    <property type="entry name" value="ENDOLAPTASE"/>
</dbReference>
<feature type="active site" evidence="9 11">
    <location>
        <position position="710"/>
    </location>
</feature>
<comment type="catalytic activity">
    <reaction evidence="9 10 11">
        <text>Hydrolysis of proteins in presence of ATP.</text>
        <dbReference type="EC" id="3.4.21.53"/>
    </reaction>
</comment>
<evidence type="ECO:0000256" key="12">
    <source>
        <dbReference type="RuleBase" id="RU000591"/>
    </source>
</evidence>
<dbReference type="PROSITE" id="PS51786">
    <property type="entry name" value="LON_PROTEOLYTIC"/>
    <property type="match status" value="1"/>
</dbReference>
<dbReference type="InterPro" id="IPR004815">
    <property type="entry name" value="Lon_bac/euk-typ"/>
</dbReference>
<evidence type="ECO:0000256" key="8">
    <source>
        <dbReference type="ARBA" id="ARBA00023016"/>
    </source>
</evidence>
<dbReference type="Proteomes" id="UP000887222">
    <property type="component" value="Unassembled WGS sequence"/>
</dbReference>
<dbReference type="SUPFAM" id="SSF88697">
    <property type="entry name" value="PUA domain-like"/>
    <property type="match status" value="1"/>
</dbReference>
<dbReference type="InterPro" id="IPR003593">
    <property type="entry name" value="AAA+_ATPase"/>
</dbReference>
<dbReference type="SUPFAM" id="SSF52540">
    <property type="entry name" value="P-loop containing nucleoside triphosphate hydrolases"/>
    <property type="match status" value="1"/>
</dbReference>
<evidence type="ECO:0000259" key="14">
    <source>
        <dbReference type="PROSITE" id="PS51787"/>
    </source>
</evidence>
<dbReference type="Gene3D" id="1.20.5.5270">
    <property type="match status" value="1"/>
</dbReference>
<dbReference type="InterPro" id="IPR020568">
    <property type="entry name" value="Ribosomal_Su5_D2-typ_SF"/>
</dbReference>
<feature type="domain" description="Lon proteolytic" evidence="13">
    <location>
        <begin position="623"/>
        <end position="804"/>
    </location>
</feature>
<evidence type="ECO:0000256" key="11">
    <source>
        <dbReference type="PROSITE-ProRule" id="PRU01122"/>
    </source>
</evidence>
<dbReference type="Gene3D" id="1.10.8.60">
    <property type="match status" value="1"/>
</dbReference>
<evidence type="ECO:0000256" key="2">
    <source>
        <dbReference type="ARBA" id="ARBA00022490"/>
    </source>
</evidence>
<evidence type="ECO:0000313" key="16">
    <source>
        <dbReference type="Proteomes" id="UP000887222"/>
    </source>
</evidence>
<feature type="active site" evidence="9 11">
    <location>
        <position position="753"/>
    </location>
</feature>
<dbReference type="HAMAP" id="MF_01973">
    <property type="entry name" value="lon_bact"/>
    <property type="match status" value="1"/>
</dbReference>
<dbReference type="Pfam" id="PF22667">
    <property type="entry name" value="Lon_lid"/>
    <property type="match status" value="1"/>
</dbReference>
<dbReference type="SUPFAM" id="SSF54211">
    <property type="entry name" value="Ribosomal protein S5 domain 2-like"/>
    <property type="match status" value="1"/>
</dbReference>
<comment type="subunit">
    <text evidence="9 10">Homohexamer. Organized in a ring with a central cavity.</text>
</comment>
<evidence type="ECO:0000256" key="10">
    <source>
        <dbReference type="PIRNR" id="PIRNR001174"/>
    </source>
</evidence>
<evidence type="ECO:0000256" key="1">
    <source>
        <dbReference type="ARBA" id="ARBA00004496"/>
    </source>
</evidence>
<dbReference type="InterPro" id="IPR008268">
    <property type="entry name" value="Peptidase_S16_AS"/>
</dbReference>
<dbReference type="Pfam" id="PF05362">
    <property type="entry name" value="Lon_C"/>
    <property type="match status" value="1"/>
</dbReference>
<comment type="caution">
    <text evidence="15">The sequence shown here is derived from an EMBL/GenBank/DDBJ whole genome shotgun (WGS) entry which is preliminary data.</text>
</comment>
<dbReference type="Gene3D" id="3.30.230.10">
    <property type="match status" value="1"/>
</dbReference>
<dbReference type="Gene3D" id="2.30.130.40">
    <property type="entry name" value="LON domain-like"/>
    <property type="match status" value="1"/>
</dbReference>
<dbReference type="InterPro" id="IPR054594">
    <property type="entry name" value="Lon_lid"/>
</dbReference>
<evidence type="ECO:0000313" key="15">
    <source>
        <dbReference type="EMBL" id="GIZ51841.1"/>
    </source>
</evidence>
<comment type="induction">
    <text evidence="9">By heat shock.</text>
</comment>
<keyword evidence="7 9" id="KW-0067">ATP-binding</keyword>
<dbReference type="InterPro" id="IPR027065">
    <property type="entry name" value="Lon_Prtase"/>
</dbReference>
<dbReference type="InterPro" id="IPR015947">
    <property type="entry name" value="PUA-like_sf"/>
</dbReference>
<feature type="domain" description="Lon N-terminal" evidence="14">
    <location>
        <begin position="40"/>
        <end position="233"/>
    </location>
</feature>
<dbReference type="Gene3D" id="3.40.50.300">
    <property type="entry name" value="P-loop containing nucleotide triphosphate hydrolases"/>
    <property type="match status" value="1"/>
</dbReference>
<reference evidence="15 16" key="1">
    <citation type="journal article" date="2022" name="Int. J. Syst. Evol. Microbiol.">
        <title>Noviherbaspirillum aridicola sp. nov., isolated from an arid soil in Pakistan.</title>
        <authorList>
            <person name="Khan I.U."/>
            <person name="Saqib M."/>
            <person name="Amin A."/>
            <person name="Hussain F."/>
            <person name="Li L."/>
            <person name="Liu Y.H."/>
            <person name="Fang B.Z."/>
            <person name="Ahmed I."/>
            <person name="Li W.J."/>
        </authorList>
    </citation>
    <scope>NUCLEOTIDE SEQUENCE [LARGE SCALE GENOMIC DNA]</scope>
    <source>
        <strain evidence="15 16">NCCP-691</strain>
    </source>
</reference>
<dbReference type="SMART" id="SM00464">
    <property type="entry name" value="LON"/>
    <property type="match status" value="1"/>
</dbReference>
<protein>
    <recommendedName>
        <fullName evidence="9 10">Lon protease</fullName>
        <ecNumber evidence="9 10">3.4.21.53</ecNumber>
    </recommendedName>
    <alternativeName>
        <fullName evidence="9">ATP-dependent protease La</fullName>
    </alternativeName>
</protein>
<dbReference type="InterPro" id="IPR003111">
    <property type="entry name" value="Lon_prtase_N"/>
</dbReference>
<evidence type="ECO:0000256" key="3">
    <source>
        <dbReference type="ARBA" id="ARBA00022670"/>
    </source>
</evidence>
<dbReference type="Pfam" id="PF00004">
    <property type="entry name" value="AAA"/>
    <property type="match status" value="1"/>
</dbReference>
<dbReference type="EC" id="3.4.21.53" evidence="9 10"/>